<sequence length="89" mass="9224">MLKPGDAAVTTGRHVRTIVLYQVPIAAGRAVTLNVTNPLQGDVVRITRTAGATGGDLVDVSGLKYLNPSQWADVTYDGSAWALTGSGSL</sequence>
<reference evidence="1" key="1">
    <citation type="journal article" date="2014" name="Front. Microbiol.">
        <title>High frequency of phylogenetically diverse reductive dehalogenase-homologous genes in deep subseafloor sedimentary metagenomes.</title>
        <authorList>
            <person name="Kawai M."/>
            <person name="Futagami T."/>
            <person name="Toyoda A."/>
            <person name="Takaki Y."/>
            <person name="Nishi S."/>
            <person name="Hori S."/>
            <person name="Arai W."/>
            <person name="Tsubouchi T."/>
            <person name="Morono Y."/>
            <person name="Uchiyama I."/>
            <person name="Ito T."/>
            <person name="Fujiyama A."/>
            <person name="Inagaki F."/>
            <person name="Takami H."/>
        </authorList>
    </citation>
    <scope>NUCLEOTIDE SEQUENCE</scope>
    <source>
        <strain evidence="1">Expedition CK06-06</strain>
    </source>
</reference>
<proteinExistence type="predicted"/>
<dbReference type="AlphaFoldDB" id="X1PIL2"/>
<comment type="caution">
    <text evidence="1">The sequence shown here is derived from an EMBL/GenBank/DDBJ whole genome shotgun (WGS) entry which is preliminary data.</text>
</comment>
<dbReference type="EMBL" id="BARV01034007">
    <property type="protein sequence ID" value="GAI56122.1"/>
    <property type="molecule type" value="Genomic_DNA"/>
</dbReference>
<evidence type="ECO:0000313" key="1">
    <source>
        <dbReference type="EMBL" id="GAI56122.1"/>
    </source>
</evidence>
<accession>X1PIL2</accession>
<organism evidence="1">
    <name type="scientific">marine sediment metagenome</name>
    <dbReference type="NCBI Taxonomy" id="412755"/>
    <lineage>
        <taxon>unclassified sequences</taxon>
        <taxon>metagenomes</taxon>
        <taxon>ecological metagenomes</taxon>
    </lineage>
</organism>
<protein>
    <submittedName>
        <fullName evidence="1">Uncharacterized protein</fullName>
    </submittedName>
</protein>
<name>X1PIL2_9ZZZZ</name>
<gene>
    <name evidence="1" type="ORF">S06H3_53345</name>
</gene>